<dbReference type="GO" id="GO:0020037">
    <property type="term" value="F:heme binding"/>
    <property type="evidence" value="ECO:0007669"/>
    <property type="project" value="InterPro"/>
</dbReference>
<dbReference type="PANTHER" id="PTHR39425:SF1">
    <property type="entry name" value="CYTOCHROME C7-LIKE DOMAIN-CONTAINING PROTEIN"/>
    <property type="match status" value="1"/>
</dbReference>
<feature type="transmembrane region" description="Helical" evidence="5">
    <location>
        <begin position="142"/>
        <end position="160"/>
    </location>
</feature>
<keyword evidence="5" id="KW-1133">Transmembrane helix</keyword>
<dbReference type="SUPFAM" id="SSF48695">
    <property type="entry name" value="Multiheme cytochromes"/>
    <property type="match status" value="1"/>
</dbReference>
<keyword evidence="1 4" id="KW-0349">Heme</keyword>
<evidence type="ECO:0000256" key="4">
    <source>
        <dbReference type="PROSITE-ProRule" id="PRU00433"/>
    </source>
</evidence>
<keyword evidence="2 4" id="KW-0479">Metal-binding</keyword>
<dbReference type="Pfam" id="PF00034">
    <property type="entry name" value="Cytochrom_C"/>
    <property type="match status" value="1"/>
</dbReference>
<feature type="domain" description="Cytochrome c" evidence="6">
    <location>
        <begin position="10"/>
        <end position="108"/>
    </location>
</feature>
<dbReference type="InterPro" id="IPR036280">
    <property type="entry name" value="Multihaem_cyt_sf"/>
</dbReference>
<reference evidence="8" key="1">
    <citation type="submission" date="2016-10" db="EMBL/GenBank/DDBJ databases">
        <authorList>
            <person name="Varghese N."/>
            <person name="Submissions S."/>
        </authorList>
    </citation>
    <scope>NUCLEOTIDE SEQUENCE [LARGE SCALE GENOMIC DNA]</scope>
    <source>
        <strain evidence="8">XJ109</strain>
    </source>
</reference>
<dbReference type="PANTHER" id="PTHR39425">
    <property type="entry name" value="LIPOPROTEIN CYTOCHROME C"/>
    <property type="match status" value="1"/>
</dbReference>
<gene>
    <name evidence="7" type="ORF">SAMN05421738_10791</name>
</gene>
<evidence type="ECO:0000259" key="6">
    <source>
        <dbReference type="PROSITE" id="PS51007"/>
    </source>
</evidence>
<evidence type="ECO:0000256" key="3">
    <source>
        <dbReference type="ARBA" id="ARBA00023004"/>
    </source>
</evidence>
<evidence type="ECO:0000256" key="2">
    <source>
        <dbReference type="ARBA" id="ARBA00022723"/>
    </source>
</evidence>
<dbReference type="Gene3D" id="1.10.760.10">
    <property type="entry name" value="Cytochrome c-like domain"/>
    <property type="match status" value="1"/>
</dbReference>
<evidence type="ECO:0000313" key="7">
    <source>
        <dbReference type="EMBL" id="SFN14845.1"/>
    </source>
</evidence>
<sequence>MSTFSLANAQDAGKGYELFEANCTTCHQIDGKLIGPELRNVEKRVKDEAGLGKEWLHAWIKDNKALRESGDAYANKIFAEYNNTEMLAFPGLSDGDIDNILAYTADPDGGLKAFEEAKAAKKKEAAAAKAAQAGQGGGANSGVIAVGFVVLAALLLWILVRVNALVKATATEELNADKEKAAVSLSQVFEKYKKVGSVLVAVLAFLALYNVYWGLMGIGVDKGYEPEQPIYFSHKVHAGIQSIDCQYCHSSAKYGKVSGIPSPNVCMNCHKTIKEYKGDYFEEELITSGKFADEEGVKAFYTGEIQKMYKAIGWNPETNKYDGPQKPIEWVRIHNMPDFVFFSHAQHVVAGEKAIKKAIKDGTIPNSKELNIGSGEQVCFACHGRVDEMNEVKMANDFTMGWCIECHRTTEVDMDNEYNKEYYAELHEKLKKQYGDATKITVDAIGGLECGKCHY</sequence>
<dbReference type="CDD" id="cd08168">
    <property type="entry name" value="Cytochrom_C3"/>
    <property type="match status" value="1"/>
</dbReference>
<organism evidence="7 8">
    <name type="scientific">Algoriella xinjiangensis</name>
    <dbReference type="NCBI Taxonomy" id="684065"/>
    <lineage>
        <taxon>Bacteria</taxon>
        <taxon>Pseudomonadati</taxon>
        <taxon>Bacteroidota</taxon>
        <taxon>Flavobacteriia</taxon>
        <taxon>Flavobacteriales</taxon>
        <taxon>Weeksellaceae</taxon>
        <taxon>Algoriella</taxon>
    </lineage>
</organism>
<accession>A0A1I4WMU5</accession>
<dbReference type="GO" id="GO:0009055">
    <property type="term" value="F:electron transfer activity"/>
    <property type="evidence" value="ECO:0007669"/>
    <property type="project" value="InterPro"/>
</dbReference>
<proteinExistence type="predicted"/>
<dbReference type="InterPro" id="IPR036909">
    <property type="entry name" value="Cyt_c-like_dom_sf"/>
</dbReference>
<evidence type="ECO:0000256" key="5">
    <source>
        <dbReference type="SAM" id="Phobius"/>
    </source>
</evidence>
<feature type="transmembrane region" description="Helical" evidence="5">
    <location>
        <begin position="195"/>
        <end position="215"/>
    </location>
</feature>
<dbReference type="Proteomes" id="UP000199149">
    <property type="component" value="Unassembled WGS sequence"/>
</dbReference>
<dbReference type="SUPFAM" id="SSF46626">
    <property type="entry name" value="Cytochrome c"/>
    <property type="match status" value="1"/>
</dbReference>
<dbReference type="AlphaFoldDB" id="A0A1I4WMU5"/>
<dbReference type="PROSITE" id="PS51007">
    <property type="entry name" value="CYTC"/>
    <property type="match status" value="1"/>
</dbReference>
<evidence type="ECO:0000313" key="8">
    <source>
        <dbReference type="Proteomes" id="UP000199149"/>
    </source>
</evidence>
<dbReference type="InterPro" id="IPR009056">
    <property type="entry name" value="Cyt_c-like_dom"/>
</dbReference>
<protein>
    <submittedName>
        <fullName evidence="7">Class III cytochrome C family protein</fullName>
    </submittedName>
</protein>
<name>A0A1I4WMU5_9FLAO</name>
<keyword evidence="5" id="KW-0812">Transmembrane</keyword>
<dbReference type="GO" id="GO:0046872">
    <property type="term" value="F:metal ion binding"/>
    <property type="evidence" value="ECO:0007669"/>
    <property type="project" value="UniProtKB-KW"/>
</dbReference>
<keyword evidence="5" id="KW-0472">Membrane</keyword>
<keyword evidence="8" id="KW-1185">Reference proteome</keyword>
<dbReference type="Gene3D" id="3.90.10.10">
    <property type="entry name" value="Cytochrome C3"/>
    <property type="match status" value="2"/>
</dbReference>
<keyword evidence="3 4" id="KW-0408">Iron</keyword>
<evidence type="ECO:0000256" key="1">
    <source>
        <dbReference type="ARBA" id="ARBA00022617"/>
    </source>
</evidence>
<dbReference type="EMBL" id="FOUZ01000007">
    <property type="protein sequence ID" value="SFN14845.1"/>
    <property type="molecule type" value="Genomic_DNA"/>
</dbReference>
<dbReference type="STRING" id="684065.SAMN05421738_10791"/>